<keyword evidence="4" id="KW-0028">Amino-acid biosynthesis</keyword>
<evidence type="ECO:0000256" key="3">
    <source>
        <dbReference type="ARBA" id="ARBA00023002"/>
    </source>
</evidence>
<keyword evidence="4" id="KW-0641">Proline biosynthesis</keyword>
<dbReference type="InterPro" id="IPR028939">
    <property type="entry name" value="P5C_Rdtase_cat_N"/>
</dbReference>
<feature type="compositionally biased region" description="Basic and acidic residues" evidence="6">
    <location>
        <begin position="21"/>
        <end position="30"/>
    </location>
</feature>
<dbReference type="UniPathway" id="UPA00098">
    <property type="reaction ID" value="UER00361"/>
</dbReference>
<comment type="pathway">
    <text evidence="4">Amino-acid biosynthesis; L-proline biosynthesis; L-proline from L-glutamate 5-semialdehyde: step 1/1.</text>
</comment>
<sequence length="340" mass="34330">MEQRGRGDVPPRPAAHRRRRADPAPVRDDAQIRRRGLRALLPGVPVRDLGRQVGPRIPRRGAVRDRGRGVSPALPASLVLVGAGKMGGAMLDGWLAAGLEPARVTVIDPGLPPEAAEAWAARGVRLDPAGAGEPDAVVLAVKPQGLDAAAGAVAPLAGPGTLVVSVLAGKTIADLKGRLPRARAVVRAMPNLPASIGRGATGAVASPEVSADQRRTADALLSANGLVEWVVDEGLIDAVTAVSGSGPAYVFLLAETLAEAGVAAGLPPETAARLARQTVAGAGELLGRSAAEAAELRRNVTSPGGTTAAALGVLMAGDGLAPLMREAVAAAQRRARELAG</sequence>
<dbReference type="InterPro" id="IPR000304">
    <property type="entry name" value="Pyrroline-COOH_reductase"/>
</dbReference>
<dbReference type="EMBL" id="SACP01000039">
    <property type="protein sequence ID" value="RVU13900.1"/>
    <property type="molecule type" value="Genomic_DNA"/>
</dbReference>
<dbReference type="Gene3D" id="1.10.3730.10">
    <property type="entry name" value="ProC C-terminal domain-like"/>
    <property type="match status" value="1"/>
</dbReference>
<keyword evidence="3 4" id="KW-0560">Oxidoreductase</keyword>
<evidence type="ECO:0000256" key="1">
    <source>
        <dbReference type="ARBA" id="ARBA00005525"/>
    </source>
</evidence>
<dbReference type="NCBIfam" id="TIGR00112">
    <property type="entry name" value="proC"/>
    <property type="match status" value="1"/>
</dbReference>
<comment type="function">
    <text evidence="4">Catalyzes the reduction of 1-pyrroline-5-carboxylate (PCA) to L-proline.</text>
</comment>
<feature type="domain" description="Pyrroline-5-carboxylate reductase dimerisation" evidence="8">
    <location>
        <begin position="233"/>
        <end position="338"/>
    </location>
</feature>
<dbReference type="InterPro" id="IPR008927">
    <property type="entry name" value="6-PGluconate_DH-like_C_sf"/>
</dbReference>
<dbReference type="PANTHER" id="PTHR11645">
    <property type="entry name" value="PYRROLINE-5-CARBOXYLATE REDUCTASE"/>
    <property type="match status" value="1"/>
</dbReference>
<dbReference type="InterPro" id="IPR036291">
    <property type="entry name" value="NAD(P)-bd_dom_sf"/>
</dbReference>
<dbReference type="GO" id="GO:0055129">
    <property type="term" value="P:L-proline biosynthetic process"/>
    <property type="evidence" value="ECO:0007669"/>
    <property type="project" value="UniProtKB-UniRule"/>
</dbReference>
<dbReference type="HAMAP" id="MF_01925">
    <property type="entry name" value="P5C_reductase"/>
    <property type="match status" value="1"/>
</dbReference>
<evidence type="ECO:0000259" key="8">
    <source>
        <dbReference type="Pfam" id="PF14748"/>
    </source>
</evidence>
<organism evidence="9 10">
    <name type="scientific">Methylobacterium oryzihabitans</name>
    <dbReference type="NCBI Taxonomy" id="2499852"/>
    <lineage>
        <taxon>Bacteria</taxon>
        <taxon>Pseudomonadati</taxon>
        <taxon>Pseudomonadota</taxon>
        <taxon>Alphaproteobacteria</taxon>
        <taxon>Hyphomicrobiales</taxon>
        <taxon>Methylobacteriaceae</taxon>
        <taxon>Methylobacterium</taxon>
    </lineage>
</organism>
<dbReference type="Pfam" id="PF14748">
    <property type="entry name" value="P5CR_dimer"/>
    <property type="match status" value="1"/>
</dbReference>
<dbReference type="PANTHER" id="PTHR11645:SF0">
    <property type="entry name" value="PYRROLINE-5-CARBOXYLATE REDUCTASE 3"/>
    <property type="match status" value="1"/>
</dbReference>
<gene>
    <name evidence="4" type="primary">proC</name>
    <name evidence="9" type="ORF">EOE48_25495</name>
</gene>
<keyword evidence="10" id="KW-1185">Reference proteome</keyword>
<dbReference type="Gene3D" id="3.40.50.720">
    <property type="entry name" value="NAD(P)-binding Rossmann-like Domain"/>
    <property type="match status" value="1"/>
</dbReference>
<feature type="domain" description="Pyrroline-5-carboxylate reductase catalytic N-terminal" evidence="7">
    <location>
        <begin position="79"/>
        <end position="169"/>
    </location>
</feature>
<comment type="catalytic activity">
    <reaction evidence="4">
        <text>L-proline + NAD(+) = (S)-1-pyrroline-5-carboxylate + NADH + 2 H(+)</text>
        <dbReference type="Rhea" id="RHEA:14105"/>
        <dbReference type="ChEBI" id="CHEBI:15378"/>
        <dbReference type="ChEBI" id="CHEBI:17388"/>
        <dbReference type="ChEBI" id="CHEBI:57540"/>
        <dbReference type="ChEBI" id="CHEBI:57945"/>
        <dbReference type="ChEBI" id="CHEBI:60039"/>
        <dbReference type="EC" id="1.5.1.2"/>
    </reaction>
</comment>
<dbReference type="SUPFAM" id="SSF48179">
    <property type="entry name" value="6-phosphogluconate dehydrogenase C-terminal domain-like"/>
    <property type="match status" value="1"/>
</dbReference>
<evidence type="ECO:0000313" key="10">
    <source>
        <dbReference type="Proteomes" id="UP000286997"/>
    </source>
</evidence>
<evidence type="ECO:0000256" key="6">
    <source>
        <dbReference type="SAM" id="MobiDB-lite"/>
    </source>
</evidence>
<proteinExistence type="inferred from homology"/>
<comment type="caution">
    <text evidence="9">The sequence shown here is derived from an EMBL/GenBank/DDBJ whole genome shotgun (WGS) entry which is preliminary data.</text>
</comment>
<accession>A0A3S2VPI1</accession>
<dbReference type="GO" id="GO:0005737">
    <property type="term" value="C:cytoplasm"/>
    <property type="evidence" value="ECO:0007669"/>
    <property type="project" value="UniProtKB-SubCell"/>
</dbReference>
<comment type="similarity">
    <text evidence="1 4">Belongs to the pyrroline-5-carboxylate reductase family.</text>
</comment>
<feature type="region of interest" description="Disordered" evidence="6">
    <location>
        <begin position="1"/>
        <end position="30"/>
    </location>
</feature>
<evidence type="ECO:0000256" key="5">
    <source>
        <dbReference type="NCBIfam" id="TIGR00112"/>
    </source>
</evidence>
<evidence type="ECO:0000256" key="2">
    <source>
        <dbReference type="ARBA" id="ARBA00022857"/>
    </source>
</evidence>
<dbReference type="FunFam" id="1.10.3730.10:FF:000001">
    <property type="entry name" value="Pyrroline-5-carboxylate reductase"/>
    <property type="match status" value="1"/>
</dbReference>
<comment type="catalytic activity">
    <reaction evidence="4">
        <text>L-proline + NADP(+) = (S)-1-pyrroline-5-carboxylate + NADPH + 2 H(+)</text>
        <dbReference type="Rhea" id="RHEA:14109"/>
        <dbReference type="ChEBI" id="CHEBI:15378"/>
        <dbReference type="ChEBI" id="CHEBI:17388"/>
        <dbReference type="ChEBI" id="CHEBI:57783"/>
        <dbReference type="ChEBI" id="CHEBI:58349"/>
        <dbReference type="ChEBI" id="CHEBI:60039"/>
        <dbReference type="EC" id="1.5.1.2"/>
    </reaction>
</comment>
<dbReference type="Pfam" id="PF03807">
    <property type="entry name" value="F420_oxidored"/>
    <property type="match status" value="1"/>
</dbReference>
<evidence type="ECO:0000259" key="7">
    <source>
        <dbReference type="Pfam" id="PF03807"/>
    </source>
</evidence>
<keyword evidence="4" id="KW-0963">Cytoplasm</keyword>
<comment type="subcellular location">
    <subcellularLocation>
        <location evidence="4">Cytoplasm</location>
    </subcellularLocation>
</comment>
<evidence type="ECO:0000313" key="9">
    <source>
        <dbReference type="EMBL" id="RVU13900.1"/>
    </source>
</evidence>
<keyword evidence="2 4" id="KW-0521">NADP</keyword>
<evidence type="ECO:0000256" key="4">
    <source>
        <dbReference type="HAMAP-Rule" id="MF_01925"/>
    </source>
</evidence>
<dbReference type="SUPFAM" id="SSF51735">
    <property type="entry name" value="NAD(P)-binding Rossmann-fold domains"/>
    <property type="match status" value="1"/>
</dbReference>
<dbReference type="InterPro" id="IPR029036">
    <property type="entry name" value="P5CR_dimer"/>
</dbReference>
<dbReference type="OrthoDB" id="9805754at2"/>
<dbReference type="GO" id="GO:0004735">
    <property type="term" value="F:pyrroline-5-carboxylate reductase activity"/>
    <property type="evidence" value="ECO:0007669"/>
    <property type="project" value="UniProtKB-UniRule"/>
</dbReference>
<name>A0A3S2VPI1_9HYPH</name>
<reference evidence="9 10" key="1">
    <citation type="submission" date="2019-01" db="EMBL/GenBank/DDBJ databases">
        <authorList>
            <person name="Chen W.-M."/>
        </authorList>
    </citation>
    <scope>NUCLEOTIDE SEQUENCE [LARGE SCALE GENOMIC DNA]</scope>
    <source>
        <strain evidence="9 10">TER-1</strain>
    </source>
</reference>
<dbReference type="AlphaFoldDB" id="A0A3S2VPI1"/>
<protein>
    <recommendedName>
        <fullName evidence="4 5">Pyrroline-5-carboxylate reductase</fullName>
        <shortName evidence="4">P5C reductase</shortName>
        <shortName evidence="4">P5CR</shortName>
        <ecNumber evidence="4 5">1.5.1.2</ecNumber>
    </recommendedName>
    <alternativeName>
        <fullName evidence="4">PCA reductase</fullName>
    </alternativeName>
</protein>
<dbReference type="EC" id="1.5.1.2" evidence="4 5"/>
<dbReference type="Proteomes" id="UP000286997">
    <property type="component" value="Unassembled WGS sequence"/>
</dbReference>